<organism evidence="1">
    <name type="scientific">Hapalosiphon welwitschii UTEX B 1830</name>
    <dbReference type="NCBI Taxonomy" id="1433842"/>
    <lineage>
        <taxon>Bacteria</taxon>
        <taxon>Bacillati</taxon>
        <taxon>Cyanobacteriota</taxon>
        <taxon>Cyanophyceae</taxon>
        <taxon>Nostocales</taxon>
        <taxon>Hapalosiphonaceae</taxon>
        <taxon>Hapalosiphon</taxon>
    </lineage>
</organism>
<accession>A0A067YX76</accession>
<dbReference type="PANTHER" id="PTHR37285:SF5">
    <property type="entry name" value="SPORE WALL MATURATION PROTEIN DIT1"/>
    <property type="match status" value="1"/>
</dbReference>
<dbReference type="InterPro" id="IPR017133">
    <property type="entry name" value="PvcA"/>
</dbReference>
<dbReference type="PANTHER" id="PTHR37285">
    <property type="entry name" value="SPORE WALL MATURATION PROTEIN DIT1"/>
    <property type="match status" value="1"/>
</dbReference>
<dbReference type="Pfam" id="PF05141">
    <property type="entry name" value="DIT1_PvcA"/>
    <property type="match status" value="1"/>
</dbReference>
<dbReference type="PIRSF" id="PIRSF037196">
    <property type="entry name" value="Pyoverdine_chromoph_PvcA"/>
    <property type="match status" value="1"/>
</dbReference>
<reference evidence="1" key="1">
    <citation type="journal article" date="2014" name="ChemBioChem">
        <title>Identification and characterization of a welwitindolinone alkaloid biosynthetic gene cluster in the stigonematalean Cyanobacterium Hapalosiphon welwitschii.</title>
        <authorList>
            <person name="Hillwig M.L."/>
            <person name="Fuhrman H.A."/>
            <person name="Ittiamornkul K."/>
            <person name="Sevco T.J."/>
            <person name="Kwak D.H."/>
            <person name="Liu X."/>
        </authorList>
    </citation>
    <scope>NUCLEOTIDE SEQUENCE</scope>
    <source>
        <strain evidence="1">UTEX B 1830</strain>
    </source>
</reference>
<name>A0A067YX76_9CYAN</name>
<dbReference type="Gene3D" id="3.30.60.140">
    <property type="match status" value="1"/>
</dbReference>
<evidence type="ECO:0000313" key="1">
    <source>
        <dbReference type="EMBL" id="AHI58841.1"/>
    </source>
</evidence>
<dbReference type="InterPro" id="IPR007817">
    <property type="entry name" value="Isocyanide_synthase_DIT1"/>
</dbReference>
<proteinExistence type="predicted"/>
<protein>
    <submittedName>
        <fullName evidence="1">WelI1</fullName>
    </submittedName>
</protein>
<sequence>MKLKMISEKILRDIFQYRRLLSDTEPCAKEPCSMCLAPHIPKIQSFIESNEPIHFILPAFPAKSPNPQKVLGPMPDMGERVALQFLQNLCNHISQIYAPGAKITICSDGRVFTDLVAITDENVSLYRQGIGRLLNEINADTIDTFCLENVFTGMSFDQMRKTLVEQYAQPIESIQERVNSEDKHRQFFNGIYHLLFDDYLVLYPDKSREQIEIECNVRAYEVIQRSNAWTTLVGQHFPQSLRLSIHPQDYHSNKIGIHMIKTSDQWGTPWHNAPLFNGQEFLLMKRKHIEDMGASLVWHNDYPSHYILSKQVSPALITFDSKS</sequence>
<dbReference type="EMBL" id="KF811479">
    <property type="protein sequence ID" value="AHI58841.1"/>
    <property type="molecule type" value="Genomic_DNA"/>
</dbReference>
<dbReference type="AlphaFoldDB" id="A0A067YX76"/>